<evidence type="ECO:0000313" key="1">
    <source>
        <dbReference type="EMBL" id="KAK7231059.1"/>
    </source>
</evidence>
<keyword evidence="2" id="KW-1185">Reference proteome</keyword>
<sequence length="271" mass="28113">MSLETWVGLARNGLCVVSDTLPERFDQFGRYANGMSTMNYLIAPLQLAAVVFNVPGALGLPGAALAYARARGAGAAAARSASGSSASRSGGSRPPVALWAMRVDLLAKWGRTHNANVIALIEHDGNDGGRHCAYAEAVCDAGLGGSGDLAAEVLGDSGEGAEARGAALKARAAKLVCDDATSKATLAALLAFAERGKADYDLDVRVWVLNCVAFCGYAVFPLTYFGPFARDPFHEWFGNFAGDLAWTVEPALVLLAASAAKTAEKASKKAD</sequence>
<dbReference type="EMBL" id="JBBJCI010000420">
    <property type="protein sequence ID" value="KAK7231059.1"/>
    <property type="molecule type" value="Genomic_DNA"/>
</dbReference>
<dbReference type="Proteomes" id="UP001363151">
    <property type="component" value="Unassembled WGS sequence"/>
</dbReference>
<reference evidence="1 2" key="1">
    <citation type="submission" date="2024-03" db="EMBL/GenBank/DDBJ databases">
        <title>Aureococcus anophagefferens CCMP1851 and Kratosvirus quantuckense: Draft genome of a second virus-susceptible host strain in the model system.</title>
        <authorList>
            <person name="Chase E."/>
            <person name="Truchon A.R."/>
            <person name="Schepens W."/>
            <person name="Wilhelm S.W."/>
        </authorList>
    </citation>
    <scope>NUCLEOTIDE SEQUENCE [LARGE SCALE GENOMIC DNA]</scope>
    <source>
        <strain evidence="1 2">CCMP1851</strain>
    </source>
</reference>
<protein>
    <submittedName>
        <fullName evidence="1">Uncharacterized protein</fullName>
    </submittedName>
</protein>
<proteinExistence type="predicted"/>
<accession>A0ABR1FHX2</accession>
<comment type="caution">
    <text evidence="1">The sequence shown here is derived from an EMBL/GenBank/DDBJ whole genome shotgun (WGS) entry which is preliminary data.</text>
</comment>
<name>A0ABR1FHX2_AURAN</name>
<gene>
    <name evidence="1" type="ORF">SO694_00076040</name>
</gene>
<organism evidence="1 2">
    <name type="scientific">Aureococcus anophagefferens</name>
    <name type="common">Harmful bloom alga</name>
    <dbReference type="NCBI Taxonomy" id="44056"/>
    <lineage>
        <taxon>Eukaryota</taxon>
        <taxon>Sar</taxon>
        <taxon>Stramenopiles</taxon>
        <taxon>Ochrophyta</taxon>
        <taxon>Pelagophyceae</taxon>
        <taxon>Pelagomonadales</taxon>
        <taxon>Pelagomonadaceae</taxon>
        <taxon>Aureococcus</taxon>
    </lineage>
</organism>
<evidence type="ECO:0000313" key="2">
    <source>
        <dbReference type="Proteomes" id="UP001363151"/>
    </source>
</evidence>